<protein>
    <recommendedName>
        <fullName evidence="3">Carrier domain-containing protein</fullName>
    </recommendedName>
</protein>
<dbReference type="EMBL" id="JABBGH010000003">
    <property type="protein sequence ID" value="NML67383.1"/>
    <property type="molecule type" value="Genomic_DNA"/>
</dbReference>
<dbReference type="AlphaFoldDB" id="A0A7Y0AHC7"/>
<evidence type="ECO:0008006" key="3">
    <source>
        <dbReference type="Google" id="ProtNLM"/>
    </source>
</evidence>
<comment type="caution">
    <text evidence="1">The sequence shown here is derived from an EMBL/GenBank/DDBJ whole genome shotgun (WGS) entry which is preliminary data.</text>
</comment>
<proteinExistence type="predicted"/>
<dbReference type="Proteomes" id="UP000559626">
    <property type="component" value="Unassembled WGS sequence"/>
</dbReference>
<organism evidence="1 2">
    <name type="scientific">Hymenobacter polaris</name>
    <dbReference type="NCBI Taxonomy" id="2682546"/>
    <lineage>
        <taxon>Bacteria</taxon>
        <taxon>Pseudomonadati</taxon>
        <taxon>Bacteroidota</taxon>
        <taxon>Cytophagia</taxon>
        <taxon>Cytophagales</taxon>
        <taxon>Hymenobacteraceae</taxon>
        <taxon>Hymenobacter</taxon>
    </lineage>
</organism>
<keyword evidence="2" id="KW-1185">Reference proteome</keyword>
<dbReference type="InterPro" id="IPR036736">
    <property type="entry name" value="ACP-like_sf"/>
</dbReference>
<reference evidence="1 2" key="1">
    <citation type="submission" date="2020-04" db="EMBL/GenBank/DDBJ databases">
        <title>Hymenobacter polaris sp. nov., isolated from Arctic soil.</title>
        <authorList>
            <person name="Dahal R.H."/>
        </authorList>
    </citation>
    <scope>NUCLEOTIDE SEQUENCE [LARGE SCALE GENOMIC DNA]</scope>
    <source>
        <strain evidence="1 2">RP-2-7</strain>
    </source>
</reference>
<evidence type="ECO:0000313" key="1">
    <source>
        <dbReference type="EMBL" id="NML67383.1"/>
    </source>
</evidence>
<evidence type="ECO:0000313" key="2">
    <source>
        <dbReference type="Proteomes" id="UP000559626"/>
    </source>
</evidence>
<accession>A0A7Y0AHC7</accession>
<gene>
    <name evidence="1" type="ORF">HHL22_19445</name>
</gene>
<dbReference type="RefSeq" id="WP_169533052.1">
    <property type="nucleotide sequence ID" value="NZ_JABBGH010000003.1"/>
</dbReference>
<name>A0A7Y0AHC7_9BACT</name>
<dbReference type="Gene3D" id="1.10.1200.10">
    <property type="entry name" value="ACP-like"/>
    <property type="match status" value="1"/>
</dbReference>
<sequence length="198" mass="21121">MGLDTVELVYSFEQYFNLDVPDPVAETLYIVGDVAAYFSQRLGVAGQRHSAAREAVQQQLSELLALPLAAFDEGNTTTLGQLLPDAAAVASFRRRASSCGLAVPDLADDRRTGSAGPSFFEKLLGLTPLPPPVPWPALPLAALADWTVVANYEALLPRPPTSEYEVERAVVGLTSDKSGVPVEDIALSSSFTNELGMD</sequence>